<feature type="domain" description="Histidine kinase/HSP90-like ATPase" evidence="2">
    <location>
        <begin position="4"/>
        <end position="61"/>
    </location>
</feature>
<dbReference type="Gene3D" id="3.30.565.10">
    <property type="entry name" value="Histidine kinase-like ATPase, C-terminal domain"/>
    <property type="match status" value="1"/>
</dbReference>
<evidence type="ECO:0000256" key="1">
    <source>
        <dbReference type="ARBA" id="ARBA00022527"/>
    </source>
</evidence>
<dbReference type="PANTHER" id="PTHR35526:SF3">
    <property type="entry name" value="ANTI-SIGMA-F FACTOR RSBW"/>
    <property type="match status" value="1"/>
</dbReference>
<proteinExistence type="predicted"/>
<dbReference type="InterPro" id="IPR003594">
    <property type="entry name" value="HATPase_dom"/>
</dbReference>
<evidence type="ECO:0000313" key="4">
    <source>
        <dbReference type="Proteomes" id="UP001230654"/>
    </source>
</evidence>
<dbReference type="InterPro" id="IPR036890">
    <property type="entry name" value="HATPase_C_sf"/>
</dbReference>
<evidence type="ECO:0000259" key="2">
    <source>
        <dbReference type="Pfam" id="PF13581"/>
    </source>
</evidence>
<dbReference type="InterPro" id="IPR050267">
    <property type="entry name" value="Anti-sigma-factor_SerPK"/>
</dbReference>
<accession>A0ABU0NFU6</accession>
<keyword evidence="1" id="KW-0808">Transferase</keyword>
<dbReference type="EMBL" id="JAUSWV010000001">
    <property type="protein sequence ID" value="MDQ0577974.1"/>
    <property type="molecule type" value="Genomic_DNA"/>
</dbReference>
<organism evidence="3 4">
    <name type="scientific">Streptomyces rishiriensis</name>
    <dbReference type="NCBI Taxonomy" id="68264"/>
    <lineage>
        <taxon>Bacteria</taxon>
        <taxon>Bacillati</taxon>
        <taxon>Actinomycetota</taxon>
        <taxon>Actinomycetes</taxon>
        <taxon>Kitasatosporales</taxon>
        <taxon>Streptomycetaceae</taxon>
        <taxon>Streptomyces</taxon>
    </lineage>
</organism>
<protein>
    <submittedName>
        <fullName evidence="3">Anti-sigma regulatory factor (Ser/Thr protein kinase)</fullName>
    </submittedName>
</protein>
<comment type="caution">
    <text evidence="3">The sequence shown here is derived from an EMBL/GenBank/DDBJ whole genome shotgun (WGS) entry which is preliminary data.</text>
</comment>
<dbReference type="PANTHER" id="PTHR35526">
    <property type="entry name" value="ANTI-SIGMA-F FACTOR RSBW-RELATED"/>
    <property type="match status" value="1"/>
</dbReference>
<sequence length="88" mass="9297">MVRTFRAVRRFALAQAMRLGMAGERLMDVELAVAELATNSVVHGGGRGTLAIWAEQGQLVCESAMRAGWPIRWPAAARQGATSSAAGA</sequence>
<keyword evidence="1" id="KW-0723">Serine/threonine-protein kinase</keyword>
<evidence type="ECO:0000313" key="3">
    <source>
        <dbReference type="EMBL" id="MDQ0577974.1"/>
    </source>
</evidence>
<name>A0ABU0NFU6_STRRH</name>
<gene>
    <name evidence="3" type="ORF">QF030_000152</name>
</gene>
<dbReference type="Proteomes" id="UP001230654">
    <property type="component" value="Unassembled WGS sequence"/>
</dbReference>
<dbReference type="Pfam" id="PF13581">
    <property type="entry name" value="HATPase_c_2"/>
    <property type="match status" value="1"/>
</dbReference>
<keyword evidence="4" id="KW-1185">Reference proteome</keyword>
<keyword evidence="1" id="KW-0418">Kinase</keyword>
<reference evidence="3 4" key="1">
    <citation type="submission" date="2023-07" db="EMBL/GenBank/DDBJ databases">
        <title>Comparative genomics of wheat-associated soil bacteria to identify genetic determinants of phenazine resistance.</title>
        <authorList>
            <person name="Mouncey N."/>
        </authorList>
    </citation>
    <scope>NUCLEOTIDE SEQUENCE [LARGE SCALE GENOMIC DNA]</scope>
    <source>
        <strain evidence="3 4">B2I6</strain>
    </source>
</reference>